<reference evidence="1 2" key="1">
    <citation type="submission" date="2020-05" db="EMBL/GenBank/DDBJ databases">
        <authorList>
            <person name="Casaregola S."/>
            <person name="Devillers H."/>
            <person name="Grondin C."/>
        </authorList>
    </citation>
    <scope>NUCLEOTIDE SEQUENCE [LARGE SCALE GENOMIC DNA]</scope>
    <source>
        <strain evidence="1 2">CLIB 1767</strain>
    </source>
</reference>
<comment type="caution">
    <text evidence="1">The sequence shown here is derived from an EMBL/GenBank/DDBJ whole genome shotgun (WGS) entry which is preliminary data.</text>
</comment>
<dbReference type="Proteomes" id="UP000644660">
    <property type="component" value="Unassembled WGS sequence"/>
</dbReference>
<dbReference type="RefSeq" id="XP_041407419.1">
    <property type="nucleotide sequence ID" value="XM_041551485.1"/>
</dbReference>
<gene>
    <name evidence="1" type="ORF">KABA2_06S08690</name>
</gene>
<dbReference type="GeneID" id="64858630"/>
<accession>A0A8H2VHC7</accession>
<evidence type="ECO:0000313" key="2">
    <source>
        <dbReference type="Proteomes" id="UP000644660"/>
    </source>
</evidence>
<evidence type="ECO:0000313" key="1">
    <source>
        <dbReference type="EMBL" id="CAB4255575.1"/>
    </source>
</evidence>
<proteinExistence type="predicted"/>
<dbReference type="EMBL" id="CAEFZW010000006">
    <property type="protein sequence ID" value="CAB4255575.1"/>
    <property type="molecule type" value="Genomic_DNA"/>
</dbReference>
<dbReference type="AlphaFoldDB" id="A0A8H2VHC7"/>
<sequence length="196" mass="23196">MSAIIETKNAISTGNRLFIKNIGKFLLPQTDLNICNDKQYILIHYRRLVRLKPFISQRQMIQNTYIGYLKYKFKYEDFEKRRSLVLGKETSNHISWKTELLQTYNFIMTAVSHVENQSINADRDIIMAKQILKNILTLEYFKIENNERIGHTDFYDYRVQFKQLNGSGNQQDDKGVDFGEFDKVVMYLNETLGTRL</sequence>
<protein>
    <submittedName>
        <fullName evidence="1">Uncharacterized protein</fullName>
    </submittedName>
</protein>
<keyword evidence="2" id="KW-1185">Reference proteome</keyword>
<name>A0A8H2VHC7_9SACH</name>
<organism evidence="1 2">
    <name type="scientific">Maudiozyma barnettii</name>
    <dbReference type="NCBI Taxonomy" id="61262"/>
    <lineage>
        <taxon>Eukaryota</taxon>
        <taxon>Fungi</taxon>
        <taxon>Dikarya</taxon>
        <taxon>Ascomycota</taxon>
        <taxon>Saccharomycotina</taxon>
        <taxon>Saccharomycetes</taxon>
        <taxon>Saccharomycetales</taxon>
        <taxon>Saccharomycetaceae</taxon>
        <taxon>Maudiozyma</taxon>
    </lineage>
</organism>